<proteinExistence type="predicted"/>
<dbReference type="EMBL" id="JBBPBN010000010">
    <property type="protein sequence ID" value="KAK9030093.1"/>
    <property type="molecule type" value="Genomic_DNA"/>
</dbReference>
<evidence type="ECO:0000313" key="2">
    <source>
        <dbReference type="Proteomes" id="UP001396334"/>
    </source>
</evidence>
<accession>A0ABR2SXW3</accession>
<dbReference type="PROSITE" id="PS00530">
    <property type="entry name" value="RNASE_T2_1"/>
    <property type="match status" value="1"/>
</dbReference>
<dbReference type="SUPFAM" id="SSF55895">
    <property type="entry name" value="Ribonuclease Rh-like"/>
    <property type="match status" value="1"/>
</dbReference>
<reference evidence="1 2" key="1">
    <citation type="journal article" date="2024" name="G3 (Bethesda)">
        <title>Genome assembly of Hibiscus sabdariffa L. provides insights into metabolisms of medicinal natural products.</title>
        <authorList>
            <person name="Kim T."/>
        </authorList>
    </citation>
    <scope>NUCLEOTIDE SEQUENCE [LARGE SCALE GENOMIC DNA]</scope>
    <source>
        <strain evidence="1">TK-2024</strain>
        <tissue evidence="1">Old leaves</tissue>
    </source>
</reference>
<protein>
    <submittedName>
        <fullName evidence="1">Uncharacterized protein</fullName>
    </submittedName>
</protein>
<dbReference type="InterPro" id="IPR018188">
    <property type="entry name" value="RNase_T2_His_AS_1"/>
</dbReference>
<keyword evidence="2" id="KW-1185">Reference proteome</keyword>
<name>A0ABR2SXW3_9ROSI</name>
<dbReference type="Proteomes" id="UP001396334">
    <property type="component" value="Unassembled WGS sequence"/>
</dbReference>
<organism evidence="1 2">
    <name type="scientific">Hibiscus sabdariffa</name>
    <name type="common">roselle</name>
    <dbReference type="NCBI Taxonomy" id="183260"/>
    <lineage>
        <taxon>Eukaryota</taxon>
        <taxon>Viridiplantae</taxon>
        <taxon>Streptophyta</taxon>
        <taxon>Embryophyta</taxon>
        <taxon>Tracheophyta</taxon>
        <taxon>Spermatophyta</taxon>
        <taxon>Magnoliopsida</taxon>
        <taxon>eudicotyledons</taxon>
        <taxon>Gunneridae</taxon>
        <taxon>Pentapetalae</taxon>
        <taxon>rosids</taxon>
        <taxon>malvids</taxon>
        <taxon>Malvales</taxon>
        <taxon>Malvaceae</taxon>
        <taxon>Malvoideae</taxon>
        <taxon>Hibiscus</taxon>
    </lineage>
</organism>
<dbReference type="Gene3D" id="3.90.730.10">
    <property type="entry name" value="Ribonuclease T2-like"/>
    <property type="match status" value="1"/>
</dbReference>
<evidence type="ECO:0000313" key="1">
    <source>
        <dbReference type="EMBL" id="KAK9030093.1"/>
    </source>
</evidence>
<dbReference type="InterPro" id="IPR036430">
    <property type="entry name" value="RNase_T2-like_sf"/>
</dbReference>
<sequence length="72" mass="7841">MMKEHPISAVVVCKGSTLTDFTIHGLWPQDGQNIGVPPYAKSSNCTTLTVVPTSQLRTMLRNEKSEGPLTQV</sequence>
<comment type="caution">
    <text evidence="1">The sequence shown here is derived from an EMBL/GenBank/DDBJ whole genome shotgun (WGS) entry which is preliminary data.</text>
</comment>
<gene>
    <name evidence="1" type="ORF">V6N11_031527</name>
</gene>